<dbReference type="SUPFAM" id="SSF52540">
    <property type="entry name" value="P-loop containing nucleoside triphosphate hydrolases"/>
    <property type="match status" value="1"/>
</dbReference>
<dbReference type="Gene3D" id="3.40.50.300">
    <property type="entry name" value="P-loop containing nucleotide triphosphate hydrolases"/>
    <property type="match status" value="1"/>
</dbReference>
<organism evidence="1 2">
    <name type="scientific">Stackebrandtia endophytica</name>
    <dbReference type="NCBI Taxonomy" id="1496996"/>
    <lineage>
        <taxon>Bacteria</taxon>
        <taxon>Bacillati</taxon>
        <taxon>Actinomycetota</taxon>
        <taxon>Actinomycetes</taxon>
        <taxon>Glycomycetales</taxon>
        <taxon>Glycomycetaceae</taxon>
        <taxon>Stackebrandtia</taxon>
    </lineage>
</organism>
<dbReference type="Gene3D" id="1.25.40.10">
    <property type="entry name" value="Tetratricopeptide repeat domain"/>
    <property type="match status" value="2"/>
</dbReference>
<comment type="caution">
    <text evidence="1">The sequence shown here is derived from an EMBL/GenBank/DDBJ whole genome shotgun (WGS) entry which is preliminary data.</text>
</comment>
<evidence type="ECO:0000313" key="1">
    <source>
        <dbReference type="EMBL" id="TQL75152.1"/>
    </source>
</evidence>
<proteinExistence type="predicted"/>
<keyword evidence="2" id="KW-1185">Reference proteome</keyword>
<name>A0A543ARE5_9ACTN</name>
<reference evidence="1 2" key="1">
    <citation type="submission" date="2019-06" db="EMBL/GenBank/DDBJ databases">
        <title>Sequencing the genomes of 1000 actinobacteria strains.</title>
        <authorList>
            <person name="Klenk H.-P."/>
        </authorList>
    </citation>
    <scope>NUCLEOTIDE SEQUENCE [LARGE SCALE GENOMIC DNA]</scope>
    <source>
        <strain evidence="1 2">DSM 45928</strain>
    </source>
</reference>
<dbReference type="PANTHER" id="PTHR47691">
    <property type="entry name" value="REGULATOR-RELATED"/>
    <property type="match status" value="1"/>
</dbReference>
<accession>A0A543ARE5</accession>
<protein>
    <submittedName>
        <fullName evidence="1">Uncharacterized protein</fullName>
    </submittedName>
</protein>
<dbReference type="AlphaFoldDB" id="A0A543ARE5"/>
<dbReference type="EMBL" id="VFOW01000001">
    <property type="protein sequence ID" value="TQL75152.1"/>
    <property type="molecule type" value="Genomic_DNA"/>
</dbReference>
<dbReference type="Proteomes" id="UP000317043">
    <property type="component" value="Unassembled WGS sequence"/>
</dbReference>
<dbReference type="SUPFAM" id="SSF48452">
    <property type="entry name" value="TPR-like"/>
    <property type="match status" value="1"/>
</dbReference>
<evidence type="ECO:0000313" key="2">
    <source>
        <dbReference type="Proteomes" id="UP000317043"/>
    </source>
</evidence>
<dbReference type="SMART" id="SM00028">
    <property type="entry name" value="TPR"/>
    <property type="match status" value="3"/>
</dbReference>
<gene>
    <name evidence="1" type="ORF">FB566_0648</name>
</gene>
<sequence length="677" mass="75241">MHTSASNDVPGHIELNSSAAAQNTMIGHAGVVNIKPADLDVIPRNFPPLSPLFTNRDSQLDELHEAANRHPMILLQGARQVGKTQLAAKWASSVIDRFPHGTVYCDLNAYGPRNQPDLLRALVFMLTIMKVHRVPNSIEECRHTWLSVTRMHPPLVILDNINDPAVLKMLRPAETATLVMIGELNATRFRTEGAEPIHVTPFSIEHSKSLVSRTAGAEHWLTDPDGDALFEACDGRPRTVSLLAACLAEKPDLTVTQLLDEILRHPASRRADAAAAIAERIRIEALAPDQHELFRLLSTSGVTEFSRELAAHLAGTDSADDIIESLHAASLVTATASERWKVVPPAEADPEVMTTVVDWYRRVARIASLIHTPGRLLVTDRQIINSKSRPTLSKATALTWLETELSNLDIVQQYAYDRGWDEAVVSLEESLWVLYLHRSLPSYRERTTARAIKAAQRLGDPAAQSRAHGMRSRHLVNLRDYDEAMAEARTARRLARIAQNSELEASAFEMIARVHAEQEQWDQAKQAYRHSLAIYLHLGDLRGIAVLKHQLAKALIAGGEYNEAAELLHAALMSSIANERPRDLGNVLLDLGRLQQARHETHAAIDTYLAANRKLADTEQLVRLAQSLENLGDCYRATNNVQGATEFWQHAMDAHRNLRNFTGADLERLQSKMAELS</sequence>
<dbReference type="InterPro" id="IPR019734">
    <property type="entry name" value="TPR_rpt"/>
</dbReference>
<dbReference type="InParanoid" id="A0A543ARE5"/>
<dbReference type="InterPro" id="IPR027417">
    <property type="entry name" value="P-loop_NTPase"/>
</dbReference>
<dbReference type="PANTHER" id="PTHR47691:SF3">
    <property type="entry name" value="HTH-TYPE TRANSCRIPTIONAL REGULATOR RV0890C-RELATED"/>
    <property type="match status" value="1"/>
</dbReference>
<dbReference type="InterPro" id="IPR011990">
    <property type="entry name" value="TPR-like_helical_dom_sf"/>
</dbReference>